<dbReference type="InterPro" id="IPR021701">
    <property type="entry name" value="DUF3284"/>
</dbReference>
<protein>
    <recommendedName>
        <fullName evidence="3">DUF3284 domain-containing protein</fullName>
    </recommendedName>
</protein>
<dbReference type="Pfam" id="PF11687">
    <property type="entry name" value="DUF3284"/>
    <property type="match status" value="1"/>
</dbReference>
<comment type="caution">
    <text evidence="1">The sequence shown here is derived from an EMBL/GenBank/DDBJ whole genome shotgun (WGS) entry which is preliminary data.</text>
</comment>
<organism evidence="1 2">
    <name type="scientific">Clostridium zeae</name>
    <dbReference type="NCBI Taxonomy" id="2759022"/>
    <lineage>
        <taxon>Bacteria</taxon>
        <taxon>Bacillati</taxon>
        <taxon>Bacillota</taxon>
        <taxon>Clostridia</taxon>
        <taxon>Eubacteriales</taxon>
        <taxon>Clostridiaceae</taxon>
        <taxon>Clostridium</taxon>
    </lineage>
</organism>
<reference evidence="1 2" key="1">
    <citation type="journal article" date="2021" name="Int. J. Syst. Evol. Microbiol.">
        <title>Clostridium zeae sp. nov., isolated from corn silage.</title>
        <authorList>
            <person name="Kobayashi H."/>
            <person name="Tanizawa Y."/>
            <person name="Yagura M."/>
            <person name="Sakamoto M."/>
            <person name="Ohkuma M."/>
            <person name="Tohno M."/>
        </authorList>
    </citation>
    <scope>NUCLEOTIDE SEQUENCE [LARGE SCALE GENOMIC DNA]</scope>
    <source>
        <strain evidence="1 2">CSC2</strain>
    </source>
</reference>
<sequence length="165" mass="19483">MKLTRILKITEKDFYDFLENDLLSNINQCNGKELSVEDIKKGLKYSKYDNNAHTRIDISILEYKRGELYKSKIKTFMDTITISYETEVVEEGLKIIFNQHIESFEKEKHNKLMRMFSEGVYFGRMTDTLYDIQKKILSSKQGITEPFTPQPVGHKHLKKLFSKEI</sequence>
<accession>A0ABQ1E616</accession>
<proteinExistence type="predicted"/>
<keyword evidence="2" id="KW-1185">Reference proteome</keyword>
<dbReference type="Proteomes" id="UP000663802">
    <property type="component" value="Unassembled WGS sequence"/>
</dbReference>
<evidence type="ECO:0008006" key="3">
    <source>
        <dbReference type="Google" id="ProtNLM"/>
    </source>
</evidence>
<gene>
    <name evidence="1" type="ORF">CSC2_07020</name>
</gene>
<dbReference type="RefSeq" id="WP_206868171.1">
    <property type="nucleotide sequence ID" value="NZ_BMBA01000001.1"/>
</dbReference>
<evidence type="ECO:0000313" key="2">
    <source>
        <dbReference type="Proteomes" id="UP000663802"/>
    </source>
</evidence>
<evidence type="ECO:0000313" key="1">
    <source>
        <dbReference type="EMBL" id="GFZ30176.1"/>
    </source>
</evidence>
<dbReference type="EMBL" id="BMBA01000001">
    <property type="protein sequence ID" value="GFZ30176.1"/>
    <property type="molecule type" value="Genomic_DNA"/>
</dbReference>
<name>A0ABQ1E616_9CLOT</name>